<reference evidence="3" key="1">
    <citation type="journal article" date="2019" name="Int. J. Syst. Evol. Microbiol.">
        <title>The Global Catalogue of Microorganisms (GCM) 10K type strain sequencing project: providing services to taxonomists for standard genome sequencing and annotation.</title>
        <authorList>
            <consortium name="The Broad Institute Genomics Platform"/>
            <consortium name="The Broad Institute Genome Sequencing Center for Infectious Disease"/>
            <person name="Wu L."/>
            <person name="Ma J."/>
        </authorList>
    </citation>
    <scope>NUCLEOTIDE SEQUENCE [LARGE SCALE GENOMIC DNA]</scope>
    <source>
        <strain evidence="3">JCM 18401</strain>
    </source>
</reference>
<organism evidence="2 3">
    <name type="scientific">Ferrimonas pelagia</name>
    <dbReference type="NCBI Taxonomy" id="1177826"/>
    <lineage>
        <taxon>Bacteria</taxon>
        <taxon>Pseudomonadati</taxon>
        <taxon>Pseudomonadota</taxon>
        <taxon>Gammaproteobacteria</taxon>
        <taxon>Alteromonadales</taxon>
        <taxon>Ferrimonadaceae</taxon>
        <taxon>Ferrimonas</taxon>
    </lineage>
</organism>
<comment type="caution">
    <text evidence="2">The sequence shown here is derived from an EMBL/GenBank/DDBJ whole genome shotgun (WGS) entry which is preliminary data.</text>
</comment>
<dbReference type="PANTHER" id="PTHR22916:SF3">
    <property type="entry name" value="UDP-GLCNAC:BETAGAL BETA-1,3-N-ACETYLGLUCOSAMINYLTRANSFERASE-LIKE PROTEIN 1"/>
    <property type="match status" value="1"/>
</dbReference>
<proteinExistence type="predicted"/>
<sequence length="293" mass="32967">MISNREKISLIIATLGRVSLTRLLSSLNDQTYKPHEVIVVHQNNGQDKYSNIKSEIEGYKGLLNITYISRVGERGASKARNIGLQYVSEDVSIISFPDDDCYFPSRCLETVCEELGNSDFDFLSVYADDDERTGKIVNLPKTSEIIAESNALSTSIEWSLFFKASLFKHDGYFFCEEMGVGSDGLVGADEGPDLVLSLLKGKKWGKYITSTYVLHPSPMQFEAKALLTRGFKYSFARSYLLKKHGLLGLKYSESICRSLAGFILYMVRVNPKMSSYYLSCFFGKLYGLVKRVK</sequence>
<evidence type="ECO:0000313" key="2">
    <source>
        <dbReference type="EMBL" id="GAA4874823.1"/>
    </source>
</evidence>
<protein>
    <submittedName>
        <fullName evidence="2">Glycosyltransferase family 2 protein</fullName>
    </submittedName>
</protein>
<evidence type="ECO:0000259" key="1">
    <source>
        <dbReference type="Pfam" id="PF00535"/>
    </source>
</evidence>
<dbReference type="InterPro" id="IPR001173">
    <property type="entry name" value="Glyco_trans_2-like"/>
</dbReference>
<dbReference type="PANTHER" id="PTHR22916">
    <property type="entry name" value="GLYCOSYLTRANSFERASE"/>
    <property type="match status" value="1"/>
</dbReference>
<accession>A0ABP9EET8</accession>
<dbReference type="SUPFAM" id="SSF53448">
    <property type="entry name" value="Nucleotide-diphospho-sugar transferases"/>
    <property type="match status" value="1"/>
</dbReference>
<feature type="domain" description="Glycosyltransferase 2-like" evidence="1">
    <location>
        <begin position="9"/>
        <end position="132"/>
    </location>
</feature>
<dbReference type="Proteomes" id="UP001499988">
    <property type="component" value="Unassembled WGS sequence"/>
</dbReference>
<dbReference type="InterPro" id="IPR029044">
    <property type="entry name" value="Nucleotide-diphossugar_trans"/>
</dbReference>
<dbReference type="CDD" id="cd00761">
    <property type="entry name" value="Glyco_tranf_GTA_type"/>
    <property type="match status" value="1"/>
</dbReference>
<gene>
    <name evidence="2" type="ORF">GCM10023333_04920</name>
</gene>
<dbReference type="Gene3D" id="3.90.550.10">
    <property type="entry name" value="Spore Coat Polysaccharide Biosynthesis Protein SpsA, Chain A"/>
    <property type="match status" value="1"/>
</dbReference>
<name>A0ABP9EET8_9GAMM</name>
<keyword evidence="3" id="KW-1185">Reference proteome</keyword>
<dbReference type="EMBL" id="BAABJZ010000006">
    <property type="protein sequence ID" value="GAA4874823.1"/>
    <property type="molecule type" value="Genomic_DNA"/>
</dbReference>
<dbReference type="Pfam" id="PF00535">
    <property type="entry name" value="Glycos_transf_2"/>
    <property type="match status" value="1"/>
</dbReference>
<evidence type="ECO:0000313" key="3">
    <source>
        <dbReference type="Proteomes" id="UP001499988"/>
    </source>
</evidence>